<dbReference type="AlphaFoldDB" id="A0A7D4Q761"/>
<reference evidence="5 6" key="1">
    <citation type="submission" date="2020-05" db="EMBL/GenBank/DDBJ databases">
        <title>Mucilaginibacter mali sp. nov.</title>
        <authorList>
            <person name="Kim H.S."/>
            <person name="Lee K.C."/>
            <person name="Suh M.K."/>
            <person name="Kim J.-S."/>
            <person name="Han K.-I."/>
            <person name="Eom M.K."/>
            <person name="Shin Y.K."/>
            <person name="Lee J.-S."/>
        </authorList>
    </citation>
    <scope>NUCLEOTIDE SEQUENCE [LARGE SCALE GENOMIC DNA]</scope>
    <source>
        <strain evidence="5 6">G2-14</strain>
    </source>
</reference>
<comment type="similarity">
    <text evidence="1">Belongs to the glycosyltransferase 2 family.</text>
</comment>
<gene>
    <name evidence="5" type="ORF">HQ865_08600</name>
</gene>
<dbReference type="Gene3D" id="3.90.550.10">
    <property type="entry name" value="Spore Coat Polysaccharide Biosynthesis Protein SpsA, Chain A"/>
    <property type="match status" value="1"/>
</dbReference>
<keyword evidence="2" id="KW-0328">Glycosyltransferase</keyword>
<accession>A0A7D4Q761</accession>
<dbReference type="EMBL" id="CP054139">
    <property type="protein sequence ID" value="QKJ29811.1"/>
    <property type="molecule type" value="Genomic_DNA"/>
</dbReference>
<evidence type="ECO:0000256" key="3">
    <source>
        <dbReference type="ARBA" id="ARBA00022679"/>
    </source>
</evidence>
<dbReference type="PANTHER" id="PTHR43179:SF12">
    <property type="entry name" value="GALACTOFURANOSYLTRANSFERASE GLFT2"/>
    <property type="match status" value="1"/>
</dbReference>
<feature type="domain" description="Glycosyltransferase 2-like" evidence="4">
    <location>
        <begin position="9"/>
        <end position="134"/>
    </location>
</feature>
<dbReference type="GO" id="GO:0016757">
    <property type="term" value="F:glycosyltransferase activity"/>
    <property type="evidence" value="ECO:0007669"/>
    <property type="project" value="UniProtKB-KW"/>
</dbReference>
<evidence type="ECO:0000313" key="6">
    <source>
        <dbReference type="Proteomes" id="UP000505355"/>
    </source>
</evidence>
<dbReference type="PANTHER" id="PTHR43179">
    <property type="entry name" value="RHAMNOSYLTRANSFERASE WBBL"/>
    <property type="match status" value="1"/>
</dbReference>
<dbReference type="InterPro" id="IPR029044">
    <property type="entry name" value="Nucleotide-diphossugar_trans"/>
</dbReference>
<keyword evidence="3 5" id="KW-0808">Transferase</keyword>
<name>A0A7D4Q761_9SPHI</name>
<proteinExistence type="inferred from homology"/>
<dbReference type="Pfam" id="PF00535">
    <property type="entry name" value="Glycos_transf_2"/>
    <property type="match status" value="1"/>
</dbReference>
<keyword evidence="6" id="KW-1185">Reference proteome</keyword>
<evidence type="ECO:0000313" key="5">
    <source>
        <dbReference type="EMBL" id="QKJ29811.1"/>
    </source>
</evidence>
<protein>
    <submittedName>
        <fullName evidence="5">Glycosyltransferase family 2 protein</fullName>
    </submittedName>
</protein>
<dbReference type="Proteomes" id="UP000505355">
    <property type="component" value="Chromosome"/>
</dbReference>
<dbReference type="InterPro" id="IPR001173">
    <property type="entry name" value="Glyco_trans_2-like"/>
</dbReference>
<dbReference type="SUPFAM" id="SSF53448">
    <property type="entry name" value="Nucleotide-diphospho-sugar transferases"/>
    <property type="match status" value="1"/>
</dbReference>
<dbReference type="KEGG" id="mmab:HQ865_08600"/>
<organism evidence="5 6">
    <name type="scientific">Mucilaginibacter mali</name>
    <dbReference type="NCBI Taxonomy" id="2740462"/>
    <lineage>
        <taxon>Bacteria</taxon>
        <taxon>Pseudomonadati</taxon>
        <taxon>Bacteroidota</taxon>
        <taxon>Sphingobacteriia</taxon>
        <taxon>Sphingobacteriales</taxon>
        <taxon>Sphingobacteriaceae</taxon>
        <taxon>Mucilaginibacter</taxon>
    </lineage>
</organism>
<dbReference type="RefSeq" id="WP_173414503.1">
    <property type="nucleotide sequence ID" value="NZ_CP054139.1"/>
</dbReference>
<evidence type="ECO:0000259" key="4">
    <source>
        <dbReference type="Pfam" id="PF00535"/>
    </source>
</evidence>
<evidence type="ECO:0000256" key="1">
    <source>
        <dbReference type="ARBA" id="ARBA00006739"/>
    </source>
</evidence>
<sequence length="346" mass="39992">MKPLPKVAIVILNWNGLKYLSQFLPSVMKSDWPNLEIVVGDNASSDGSVRFLQNTFPSVRVIQNDNNYGFTGGYNRVLSQVEADYYILLNSDIEVTPNWIQPVIELMESDDMIAAAAPKIKAYHNPTHFEHAGAAGGFIDSYGYPFCRGRIFYEVEEDRGQYNQSGEVFWATGAALFIKKKHWDMTGGFDERFFAHMEEIDLCWRLKNLGYKIMYCAESEVYHVGGGTLDKENPFKTYLNFRNNLLLLKKNLSFGRALFTISIRFCLDLMAIIRFMNEGKRKDAWAISRAHQNFIRQLFKSNKQVAKVAKAHHSTLKCMYKHNIVWDFFIKKKKAFSDLLLEDFYK</sequence>
<dbReference type="CDD" id="cd04186">
    <property type="entry name" value="GT_2_like_c"/>
    <property type="match status" value="1"/>
</dbReference>
<evidence type="ECO:0000256" key="2">
    <source>
        <dbReference type="ARBA" id="ARBA00022676"/>
    </source>
</evidence>